<keyword evidence="1" id="KW-0472">Membrane</keyword>
<gene>
    <name evidence="2" type="ORF">ACFQZQ_02915</name>
</gene>
<evidence type="ECO:0000256" key="1">
    <source>
        <dbReference type="SAM" id="Phobius"/>
    </source>
</evidence>
<protein>
    <recommendedName>
        <fullName evidence="4">Secreted protein</fullName>
    </recommendedName>
</protein>
<proteinExistence type="predicted"/>
<keyword evidence="3" id="KW-1185">Reference proteome</keyword>
<dbReference type="Proteomes" id="UP001597090">
    <property type="component" value="Unassembled WGS sequence"/>
</dbReference>
<dbReference type="EMBL" id="JBHTIH010000002">
    <property type="protein sequence ID" value="MFD0738240.1"/>
    <property type="molecule type" value="Genomic_DNA"/>
</dbReference>
<keyword evidence="1" id="KW-1133">Transmembrane helix</keyword>
<evidence type="ECO:0000313" key="3">
    <source>
        <dbReference type="Proteomes" id="UP001597090"/>
    </source>
</evidence>
<keyword evidence="1" id="KW-0812">Transmembrane</keyword>
<feature type="transmembrane region" description="Helical" evidence="1">
    <location>
        <begin position="112"/>
        <end position="133"/>
    </location>
</feature>
<sequence length="194" mass="20802">MAFLYGLLVVRVLLLECGVSSDPFGRIGLRQLRKFSLVTDELRLQAVENNVQVVGVVATLRPNLLPFGLRFTLGFCGFSRLATVICVLHLAGFPRENLGLPDFLVAEVNLGIVVLGFDLFCRLLGLLGFLALFGRFLRLGRLLLGLFLSAHQQGHSSVVAGLAAIFGEIRVAGCLVGHGATSGAGLDRGMRLPS</sequence>
<evidence type="ECO:0000313" key="2">
    <source>
        <dbReference type="EMBL" id="MFD0738240.1"/>
    </source>
</evidence>
<comment type="caution">
    <text evidence="2">The sequence shown here is derived from an EMBL/GenBank/DDBJ whole genome shotgun (WGS) entry which is preliminary data.</text>
</comment>
<evidence type="ECO:0008006" key="4">
    <source>
        <dbReference type="Google" id="ProtNLM"/>
    </source>
</evidence>
<feature type="transmembrane region" description="Helical" evidence="1">
    <location>
        <begin position="71"/>
        <end position="92"/>
    </location>
</feature>
<dbReference type="RefSeq" id="WP_386811173.1">
    <property type="nucleotide sequence ID" value="NZ_JBHTIH010000002.1"/>
</dbReference>
<organism evidence="2 3">
    <name type="scientific">Lysobacter koreensis</name>
    <dbReference type="NCBI Taxonomy" id="266122"/>
    <lineage>
        <taxon>Bacteria</taxon>
        <taxon>Pseudomonadati</taxon>
        <taxon>Pseudomonadota</taxon>
        <taxon>Gammaproteobacteria</taxon>
        <taxon>Lysobacterales</taxon>
        <taxon>Lysobacteraceae</taxon>
        <taxon>Lysobacter</taxon>
    </lineage>
</organism>
<reference evidence="3" key="1">
    <citation type="journal article" date="2019" name="Int. J. Syst. Evol. Microbiol.">
        <title>The Global Catalogue of Microorganisms (GCM) 10K type strain sequencing project: providing services to taxonomists for standard genome sequencing and annotation.</title>
        <authorList>
            <consortium name="The Broad Institute Genomics Platform"/>
            <consortium name="The Broad Institute Genome Sequencing Center for Infectious Disease"/>
            <person name="Wu L."/>
            <person name="Ma J."/>
        </authorList>
    </citation>
    <scope>NUCLEOTIDE SEQUENCE [LARGE SCALE GENOMIC DNA]</scope>
    <source>
        <strain evidence="3">CCUG 55491</strain>
    </source>
</reference>
<name>A0ABW2YIJ5_9GAMM</name>
<accession>A0ABW2YIJ5</accession>